<keyword evidence="1" id="KW-1133">Transmembrane helix</keyword>
<evidence type="ECO:0000313" key="3">
    <source>
        <dbReference type="Proteomes" id="UP000049685"/>
    </source>
</evidence>
<dbReference type="Proteomes" id="UP000049685">
    <property type="component" value="Unassembled WGS sequence"/>
</dbReference>
<organism evidence="2 3">
    <name type="scientific">Paraclostridium sordellii</name>
    <name type="common">Clostridium sordellii</name>
    <dbReference type="NCBI Taxonomy" id="1505"/>
    <lineage>
        <taxon>Bacteria</taxon>
        <taxon>Bacillati</taxon>
        <taxon>Bacillota</taxon>
        <taxon>Clostridia</taxon>
        <taxon>Peptostreptococcales</taxon>
        <taxon>Peptostreptococcaceae</taxon>
        <taxon>Paraclostridium</taxon>
    </lineage>
</organism>
<reference evidence="3" key="1">
    <citation type="submission" date="2015-01" db="EMBL/GenBank/DDBJ databases">
        <authorList>
            <person name="Aslett A.Martin."/>
            <person name="De Silva Nishadi"/>
        </authorList>
    </citation>
    <scope>NUCLEOTIDE SEQUENCE [LARGE SCALE GENOMIC DNA]</scope>
    <source>
        <strain evidence="3">UMC4404</strain>
    </source>
</reference>
<comment type="caution">
    <text evidence="2">The sequence shown here is derived from an EMBL/GenBank/DDBJ whole genome shotgun (WGS) entry which is preliminary data.</text>
</comment>
<feature type="transmembrane region" description="Helical" evidence="1">
    <location>
        <begin position="6"/>
        <end position="24"/>
    </location>
</feature>
<evidence type="ECO:0000256" key="1">
    <source>
        <dbReference type="SAM" id="Phobius"/>
    </source>
</evidence>
<evidence type="ECO:0000313" key="2">
    <source>
        <dbReference type="EMBL" id="CEN31520.1"/>
    </source>
</evidence>
<name>A0A9P1L0Z6_PARSO</name>
<protein>
    <submittedName>
        <fullName evidence="2">Uncharacterized protein</fullName>
    </submittedName>
</protein>
<accession>A0A9P1L0Z6</accession>
<gene>
    <name evidence="2" type="ORF">UMC4404_34301</name>
</gene>
<dbReference type="RefSeq" id="WP_057558975.1">
    <property type="nucleotide sequence ID" value="NZ_CDNY01000010.1"/>
</dbReference>
<feature type="transmembrane region" description="Helical" evidence="1">
    <location>
        <begin position="56"/>
        <end position="77"/>
    </location>
</feature>
<keyword evidence="1" id="KW-0472">Membrane</keyword>
<dbReference type="EMBL" id="CDNY01000010">
    <property type="protein sequence ID" value="CEN31520.1"/>
    <property type="molecule type" value="Genomic_DNA"/>
</dbReference>
<sequence length="93" mass="10618">MEIEIIFRVILGILGATPFMLLISELLRVRGIFTNIIIWIICFFISAFCLGELGGALMVLFLVINIFIIIGYLSIYCPKAIKYLKNKVFEKNN</sequence>
<keyword evidence="1" id="KW-0812">Transmembrane</keyword>
<proteinExistence type="predicted"/>
<dbReference type="AlphaFoldDB" id="A0A9P1L0Z6"/>
<feature type="transmembrane region" description="Helical" evidence="1">
    <location>
        <begin position="31"/>
        <end position="50"/>
    </location>
</feature>